<feature type="compositionally biased region" description="Low complexity" evidence="1">
    <location>
        <begin position="31"/>
        <end position="46"/>
    </location>
</feature>
<evidence type="ECO:0000313" key="3">
    <source>
        <dbReference type="Proteomes" id="UP000029981"/>
    </source>
</evidence>
<reference evidence="2 3" key="1">
    <citation type="journal article" date="2009" name="Nat. Genet.">
        <title>The genome of the cucumber, Cucumis sativus L.</title>
        <authorList>
            <person name="Huang S."/>
            <person name="Li R."/>
            <person name="Zhang Z."/>
            <person name="Li L."/>
            <person name="Gu X."/>
            <person name="Fan W."/>
            <person name="Lucas W.J."/>
            <person name="Wang X."/>
            <person name="Xie B."/>
            <person name="Ni P."/>
            <person name="Ren Y."/>
            <person name="Zhu H."/>
            <person name="Li J."/>
            <person name="Lin K."/>
            <person name="Jin W."/>
            <person name="Fei Z."/>
            <person name="Li G."/>
            <person name="Staub J."/>
            <person name="Kilian A."/>
            <person name="van der Vossen E.A."/>
            <person name="Wu Y."/>
            <person name="Guo J."/>
            <person name="He J."/>
            <person name="Jia Z."/>
            <person name="Ren Y."/>
            <person name="Tian G."/>
            <person name="Lu Y."/>
            <person name="Ruan J."/>
            <person name="Qian W."/>
            <person name="Wang M."/>
            <person name="Huang Q."/>
            <person name="Li B."/>
            <person name="Xuan Z."/>
            <person name="Cao J."/>
            <person name="Asan"/>
            <person name="Wu Z."/>
            <person name="Zhang J."/>
            <person name="Cai Q."/>
            <person name="Bai Y."/>
            <person name="Zhao B."/>
            <person name="Han Y."/>
            <person name="Li Y."/>
            <person name="Li X."/>
            <person name="Wang S."/>
            <person name="Shi Q."/>
            <person name="Liu S."/>
            <person name="Cho W.K."/>
            <person name="Kim J.Y."/>
            <person name="Xu Y."/>
            <person name="Heller-Uszynska K."/>
            <person name="Miao H."/>
            <person name="Cheng Z."/>
            <person name="Zhang S."/>
            <person name="Wu J."/>
            <person name="Yang Y."/>
            <person name="Kang H."/>
            <person name="Li M."/>
            <person name="Liang H."/>
            <person name="Ren X."/>
            <person name="Shi Z."/>
            <person name="Wen M."/>
            <person name="Jian M."/>
            <person name="Yang H."/>
            <person name="Zhang G."/>
            <person name="Yang Z."/>
            <person name="Chen R."/>
            <person name="Liu S."/>
            <person name="Li J."/>
            <person name="Ma L."/>
            <person name="Liu H."/>
            <person name="Zhou Y."/>
            <person name="Zhao J."/>
            <person name="Fang X."/>
            <person name="Li G."/>
            <person name="Fang L."/>
            <person name="Li Y."/>
            <person name="Liu D."/>
            <person name="Zheng H."/>
            <person name="Zhang Y."/>
            <person name="Qin N."/>
            <person name="Li Z."/>
            <person name="Yang G."/>
            <person name="Yang S."/>
            <person name="Bolund L."/>
            <person name="Kristiansen K."/>
            <person name="Zheng H."/>
            <person name="Li S."/>
            <person name="Zhang X."/>
            <person name="Yang H."/>
            <person name="Wang J."/>
            <person name="Sun R."/>
            <person name="Zhang B."/>
            <person name="Jiang S."/>
            <person name="Wang J."/>
            <person name="Du Y."/>
            <person name="Li S."/>
        </authorList>
    </citation>
    <scope>NUCLEOTIDE SEQUENCE [LARGE SCALE GENOMIC DNA]</scope>
    <source>
        <strain evidence="3">cv. 9930</strain>
    </source>
</reference>
<proteinExistence type="predicted"/>
<reference evidence="2 3" key="4">
    <citation type="journal article" date="2011" name="BMC Genomics">
        <title>RNA-Seq improves annotation of protein-coding genes in the cucumber genome.</title>
        <authorList>
            <person name="Li Z."/>
            <person name="Zhang Z."/>
            <person name="Yan P."/>
            <person name="Huang S."/>
            <person name="Fei Z."/>
            <person name="Lin K."/>
        </authorList>
    </citation>
    <scope>NUCLEOTIDE SEQUENCE [LARGE SCALE GENOMIC DNA]</scope>
    <source>
        <strain evidence="3">cv. 9930</strain>
    </source>
</reference>
<keyword evidence="3" id="KW-1185">Reference proteome</keyword>
<dbReference type="EMBL" id="CM002923">
    <property type="protein sequence ID" value="KGN63207.1"/>
    <property type="molecule type" value="Genomic_DNA"/>
</dbReference>
<sequence>MTLSKPPNKVPPIKTAGNCKLTLEDLAKASNSLSTPDSCSSSTSYTAGLAPSPNRRRFTTWLIQHPLLANTIAALSETDATTSLLLPPPSEGMDAADPPTTVAAHGGLIDNVVCFVSIDCHDR</sequence>
<dbReference type="Gramene" id="KGN63207">
    <property type="protein sequence ID" value="KGN63207"/>
    <property type="gene ID" value="Csa_2G409500"/>
</dbReference>
<dbReference type="Proteomes" id="UP000029981">
    <property type="component" value="Chromosome 2"/>
</dbReference>
<dbReference type="AlphaFoldDB" id="A0A0A0LQX8"/>
<gene>
    <name evidence="2" type="ORF">Csa_2G409500</name>
</gene>
<reference evidence="2 3" key="3">
    <citation type="journal article" date="2010" name="BMC Genomics">
        <title>Transcriptome sequencing and comparative analysis of cucumber flowers with different sex types.</title>
        <authorList>
            <person name="Guo S."/>
            <person name="Zheng Y."/>
            <person name="Joung J.G."/>
            <person name="Liu S."/>
            <person name="Zhang Z."/>
            <person name="Crasta O.R."/>
            <person name="Sobral B.W."/>
            <person name="Xu Y."/>
            <person name="Huang S."/>
            <person name="Fei Z."/>
        </authorList>
    </citation>
    <scope>NUCLEOTIDE SEQUENCE [LARGE SCALE GENOMIC DNA]</scope>
    <source>
        <strain evidence="3">cv. 9930</strain>
    </source>
</reference>
<feature type="region of interest" description="Disordered" evidence="1">
    <location>
        <begin position="31"/>
        <end position="53"/>
    </location>
</feature>
<protein>
    <submittedName>
        <fullName evidence="2">Uncharacterized protein</fullName>
    </submittedName>
</protein>
<organism evidence="2 3">
    <name type="scientific">Cucumis sativus</name>
    <name type="common">Cucumber</name>
    <dbReference type="NCBI Taxonomy" id="3659"/>
    <lineage>
        <taxon>Eukaryota</taxon>
        <taxon>Viridiplantae</taxon>
        <taxon>Streptophyta</taxon>
        <taxon>Embryophyta</taxon>
        <taxon>Tracheophyta</taxon>
        <taxon>Spermatophyta</taxon>
        <taxon>Magnoliopsida</taxon>
        <taxon>eudicotyledons</taxon>
        <taxon>Gunneridae</taxon>
        <taxon>Pentapetalae</taxon>
        <taxon>rosids</taxon>
        <taxon>fabids</taxon>
        <taxon>Cucurbitales</taxon>
        <taxon>Cucurbitaceae</taxon>
        <taxon>Benincaseae</taxon>
        <taxon>Cucumis</taxon>
    </lineage>
</organism>
<evidence type="ECO:0000256" key="1">
    <source>
        <dbReference type="SAM" id="MobiDB-lite"/>
    </source>
</evidence>
<name>A0A0A0LQX8_CUCSA</name>
<evidence type="ECO:0000313" key="2">
    <source>
        <dbReference type="EMBL" id="KGN63207.1"/>
    </source>
</evidence>
<accession>A0A0A0LQX8</accession>
<reference evidence="2 3" key="2">
    <citation type="journal article" date="2009" name="PLoS ONE">
        <title>An integrated genetic and cytogenetic map of the cucumber genome.</title>
        <authorList>
            <person name="Ren Y."/>
            <person name="Zhang Z."/>
            <person name="Liu J."/>
            <person name="Staub J.E."/>
            <person name="Han Y."/>
            <person name="Cheng Z."/>
            <person name="Li X."/>
            <person name="Lu J."/>
            <person name="Miao H."/>
            <person name="Kang H."/>
            <person name="Xie B."/>
            <person name="Gu X."/>
            <person name="Wang X."/>
            <person name="Du Y."/>
            <person name="Jin W."/>
            <person name="Huang S."/>
        </authorList>
    </citation>
    <scope>NUCLEOTIDE SEQUENCE [LARGE SCALE GENOMIC DNA]</scope>
    <source>
        <strain evidence="3">cv. 9930</strain>
    </source>
</reference>